<feature type="compositionally biased region" description="Polar residues" evidence="17">
    <location>
        <begin position="395"/>
        <end position="405"/>
    </location>
</feature>
<comment type="caution">
    <text evidence="20">The sequence shown here is derived from an EMBL/GenBank/DDBJ whole genome shotgun (WGS) entry which is preliminary data.</text>
</comment>
<dbReference type="InterPro" id="IPR008984">
    <property type="entry name" value="SMAD_FHA_dom_sf"/>
</dbReference>
<dbReference type="PROSITE" id="PS50006">
    <property type="entry name" value="FHA_DOMAIN"/>
    <property type="match status" value="1"/>
</dbReference>
<evidence type="ECO:0000256" key="9">
    <source>
        <dbReference type="ARBA" id="ARBA00022843"/>
    </source>
</evidence>
<feature type="compositionally biased region" description="Pro residues" evidence="17">
    <location>
        <begin position="482"/>
        <end position="493"/>
    </location>
</feature>
<name>A0AAN9VJX2_9ORTH</name>
<feature type="compositionally biased region" description="Pro residues" evidence="17">
    <location>
        <begin position="864"/>
        <end position="875"/>
    </location>
</feature>
<keyword evidence="12" id="KW-0539">Nucleus</keyword>
<dbReference type="EMBL" id="JAZDUA010000150">
    <property type="protein sequence ID" value="KAK7866275.1"/>
    <property type="molecule type" value="Genomic_DNA"/>
</dbReference>
<evidence type="ECO:0000256" key="16">
    <source>
        <dbReference type="PROSITE-ProRule" id="PRU00146"/>
    </source>
</evidence>
<keyword evidence="4" id="KW-0597">Phosphoprotein</keyword>
<dbReference type="Gene3D" id="2.30.30.1150">
    <property type="match status" value="1"/>
</dbReference>
<feature type="region of interest" description="Disordered" evidence="17">
    <location>
        <begin position="106"/>
        <end position="144"/>
    </location>
</feature>
<dbReference type="SUPFAM" id="SSF49879">
    <property type="entry name" value="SMAD/FHA domain"/>
    <property type="match status" value="1"/>
</dbReference>
<evidence type="ECO:0000256" key="4">
    <source>
        <dbReference type="ARBA" id="ARBA00022553"/>
    </source>
</evidence>
<keyword evidence="3" id="KW-1017">Isopeptide bond</keyword>
<dbReference type="PANTHER" id="PTHR46309:SF1">
    <property type="entry name" value="PHD FINGER PROTEIN 12"/>
    <property type="match status" value="1"/>
</dbReference>
<dbReference type="Pfam" id="PF00628">
    <property type="entry name" value="PHD"/>
    <property type="match status" value="2"/>
</dbReference>
<dbReference type="PROSITE" id="PS50016">
    <property type="entry name" value="ZF_PHD_2"/>
    <property type="match status" value="1"/>
</dbReference>
<comment type="subunit">
    <text evidence="13">Component of SIN3 complexes. Interacts with SIN3A in a complex composed of HDAC1, SAP30 and SIN3A. Component of the SIN3B complex, which includes SIN3B, HDAC2 or HDAC1, PHF12 and MORF4L1; interacts directly with all subunits. Interacts with TLE5.</text>
</comment>
<keyword evidence="11" id="KW-0804">Transcription</keyword>
<feature type="compositionally biased region" description="Acidic residues" evidence="17">
    <location>
        <begin position="439"/>
        <end position="465"/>
    </location>
</feature>
<evidence type="ECO:0000256" key="17">
    <source>
        <dbReference type="SAM" id="MobiDB-lite"/>
    </source>
</evidence>
<evidence type="ECO:0000256" key="10">
    <source>
        <dbReference type="ARBA" id="ARBA00023015"/>
    </source>
</evidence>
<keyword evidence="8" id="KW-0862">Zinc</keyword>
<dbReference type="SMART" id="SM00249">
    <property type="entry name" value="PHD"/>
    <property type="match status" value="2"/>
</dbReference>
<keyword evidence="5" id="KW-0479">Metal-binding</keyword>
<dbReference type="AlphaFoldDB" id="A0AAN9VJX2"/>
<dbReference type="GO" id="GO:0008270">
    <property type="term" value="F:zinc ion binding"/>
    <property type="evidence" value="ECO:0007669"/>
    <property type="project" value="UniProtKB-KW"/>
</dbReference>
<feature type="compositionally biased region" description="Low complexity" evidence="17">
    <location>
        <begin position="539"/>
        <end position="549"/>
    </location>
</feature>
<feature type="region of interest" description="Disordered" evidence="17">
    <location>
        <begin position="780"/>
        <end position="809"/>
    </location>
</feature>
<evidence type="ECO:0000256" key="3">
    <source>
        <dbReference type="ARBA" id="ARBA00022499"/>
    </source>
</evidence>
<evidence type="ECO:0000256" key="6">
    <source>
        <dbReference type="ARBA" id="ARBA00022737"/>
    </source>
</evidence>
<dbReference type="InterPro" id="IPR019786">
    <property type="entry name" value="Zinc_finger_PHD-type_CS"/>
</dbReference>
<keyword evidence="2" id="KW-0678">Repressor</keyword>
<evidence type="ECO:0000256" key="11">
    <source>
        <dbReference type="ARBA" id="ARBA00023163"/>
    </source>
</evidence>
<dbReference type="CDD" id="cd15533">
    <property type="entry name" value="PHD1_PHF12"/>
    <property type="match status" value="1"/>
</dbReference>
<dbReference type="FunFam" id="3.30.40.10:FF:000164">
    <property type="entry name" value="PHD finger protein 12"/>
    <property type="match status" value="1"/>
</dbReference>
<feature type="domain" description="PHD-type" evidence="19">
    <location>
        <begin position="54"/>
        <end position="103"/>
    </location>
</feature>
<feature type="compositionally biased region" description="Basic residues" evidence="17">
    <location>
        <begin position="425"/>
        <end position="434"/>
    </location>
</feature>
<keyword evidence="6" id="KW-0677">Repeat</keyword>
<feature type="region of interest" description="Disordered" evidence="17">
    <location>
        <begin position="178"/>
        <end position="199"/>
    </location>
</feature>
<feature type="region of interest" description="Disordered" evidence="17">
    <location>
        <begin position="861"/>
        <end position="899"/>
    </location>
</feature>
<dbReference type="InterPro" id="IPR000253">
    <property type="entry name" value="FHA_dom"/>
</dbReference>
<evidence type="ECO:0000313" key="21">
    <source>
        <dbReference type="Proteomes" id="UP001378592"/>
    </source>
</evidence>
<dbReference type="InterPro" id="IPR038098">
    <property type="entry name" value="PHF12_MRG-bd_sf"/>
</dbReference>
<dbReference type="InterPro" id="IPR011011">
    <property type="entry name" value="Znf_FYVE_PHD"/>
</dbReference>
<dbReference type="Gene3D" id="6.10.20.60">
    <property type="entry name" value="PHD finger protein 12"/>
    <property type="match status" value="1"/>
</dbReference>
<feature type="compositionally biased region" description="Pro residues" evidence="17">
    <location>
        <begin position="409"/>
        <end position="422"/>
    </location>
</feature>
<evidence type="ECO:0000259" key="19">
    <source>
        <dbReference type="PROSITE" id="PS50016"/>
    </source>
</evidence>
<feature type="compositionally biased region" description="Pro residues" evidence="17">
    <location>
        <begin position="637"/>
        <end position="650"/>
    </location>
</feature>
<feature type="region of interest" description="Disordered" evidence="17">
    <location>
        <begin position="370"/>
        <end position="570"/>
    </location>
</feature>
<evidence type="ECO:0000256" key="2">
    <source>
        <dbReference type="ARBA" id="ARBA00022491"/>
    </source>
</evidence>
<dbReference type="InterPro" id="IPR013083">
    <property type="entry name" value="Znf_RING/FYVE/PHD"/>
</dbReference>
<dbReference type="InterPro" id="IPR042163">
    <property type="entry name" value="PHF12"/>
</dbReference>
<dbReference type="CDD" id="cd15534">
    <property type="entry name" value="PHD2_PHF12_Rco1"/>
    <property type="match status" value="1"/>
</dbReference>
<sequence>MASVEYDLDTSGGLMPQIQALIAPPVSEDATKAKKKESKDLHPYYKRPGKGHNHDCCDACGEGGDLLCCDKCPASFHFQCHDPPLDEADLPIGEWLCHACRMEAAKNQETEQGSTKGDSRGRQRGVRRDAPEPSGGAPPEKRARRDPCVMGMEMLVQAAAALNPRQFDLPRELTMSLPFPGTDKHPGQARIPPRRGSVSVKKKPYELDNGLVPLPVRTCFECRRSCRKAPLVACDYCPLLFHQDCLDPPLTSLPSGLWMCPNHPEQFLDSSLLTSCSASERVRLWDRYSGPIDQDAIKVEFIRKAHRQNPPFRFKVRLPPRNTVRVPEAVKAHYAQPPPLVPSLRTVLREDEALVAAAAWRQSMASCSAPAATPAPAHWSGGDAGAGATAHEQAQWLSSVASLQQAGAAPPPPAPSPPPSGPPRGRARRRRRRGRAPDEEPGDQEEGEVEEEEEAGDEEAGEEEGERGPGALPNGHDDPAPDTAPAPAPPPAPTLNGELRWDQDAPHPVTRTVDKFGSSIAAAPILQPRPGCPLTSVVRPTPAARSSPTPLTPPPPPAPTSGPAPAPAPRKALAALATQLEALVGAEAVTGAGHPDERLVRLLALQRLQQLLSTPVSAPASGPAPAPLPPSAEACAAPPPPSLPLPPPPPPPRVRARALLCPLTGRGPPCAMSYRTLSVGTGADNDVVLMRYGHCNFVSAKHAAIFFDETTQHFELLNYSEHGTTVDNVLFSCDFSEKPPACAAGAAAAAGPGAGTAGGGAAAAARDRAASEALAAAVRAEVDQRRGRPRAPSPPPPPRMAPDSGKDLRRCGCRGSGSTLIGGGGGAGWEGTALLAHGSFVRFGCLQFVFSVTDHAPACSATAPPLPPPPPPRHSTPPLLTPAGPAHSSHTLAPAHLQP</sequence>
<evidence type="ECO:0000313" key="20">
    <source>
        <dbReference type="EMBL" id="KAK7866275.1"/>
    </source>
</evidence>
<dbReference type="GO" id="GO:0003714">
    <property type="term" value="F:transcription corepressor activity"/>
    <property type="evidence" value="ECO:0007669"/>
    <property type="project" value="InterPro"/>
</dbReference>
<feature type="region of interest" description="Disordered" evidence="17">
    <location>
        <begin position="616"/>
        <end position="650"/>
    </location>
</feature>
<dbReference type="InterPro" id="IPR031966">
    <property type="entry name" value="PHF12_MRG-bd"/>
</dbReference>
<dbReference type="GO" id="GO:0000122">
    <property type="term" value="P:negative regulation of transcription by RNA polymerase II"/>
    <property type="evidence" value="ECO:0007669"/>
    <property type="project" value="TreeGrafter"/>
</dbReference>
<evidence type="ECO:0000256" key="14">
    <source>
        <dbReference type="ARBA" id="ARBA00068755"/>
    </source>
</evidence>
<dbReference type="FunFam" id="3.30.40.10:FF:000154">
    <property type="entry name" value="PHD finger protein 12"/>
    <property type="match status" value="1"/>
</dbReference>
<proteinExistence type="predicted"/>
<evidence type="ECO:0000256" key="5">
    <source>
        <dbReference type="ARBA" id="ARBA00022723"/>
    </source>
</evidence>
<dbReference type="Gene3D" id="3.30.40.10">
    <property type="entry name" value="Zinc/RING finger domain, C3HC4 (zinc finger)"/>
    <property type="match status" value="1"/>
</dbReference>
<dbReference type="GO" id="GO:0070822">
    <property type="term" value="C:Sin3-type complex"/>
    <property type="evidence" value="ECO:0007669"/>
    <property type="project" value="TreeGrafter"/>
</dbReference>
<dbReference type="Pfam" id="PF16737">
    <property type="entry name" value="PHF12_MRG_bd"/>
    <property type="match status" value="1"/>
</dbReference>
<dbReference type="InterPro" id="IPR001965">
    <property type="entry name" value="Znf_PHD"/>
</dbReference>
<evidence type="ECO:0000256" key="7">
    <source>
        <dbReference type="ARBA" id="ARBA00022771"/>
    </source>
</evidence>
<feature type="compositionally biased region" description="Basic and acidic residues" evidence="17">
    <location>
        <begin position="29"/>
        <end position="43"/>
    </location>
</feature>
<dbReference type="InterPro" id="IPR019787">
    <property type="entry name" value="Znf_PHD-finger"/>
</dbReference>
<feature type="region of interest" description="Disordered" evidence="17">
    <location>
        <begin position="26"/>
        <end position="45"/>
    </location>
</feature>
<reference evidence="20 21" key="1">
    <citation type="submission" date="2024-03" db="EMBL/GenBank/DDBJ databases">
        <title>The genome assembly and annotation of the cricket Gryllus longicercus Weissman &amp; Gray.</title>
        <authorList>
            <person name="Szrajer S."/>
            <person name="Gray D."/>
            <person name="Ylla G."/>
        </authorList>
    </citation>
    <scope>NUCLEOTIDE SEQUENCE [LARGE SCALE GENOMIC DNA]</scope>
    <source>
        <strain evidence="20">DAG 2021-001</strain>
        <tissue evidence="20">Whole body minus gut</tissue>
    </source>
</reference>
<protein>
    <recommendedName>
        <fullName evidence="14">PHD finger protein 12</fullName>
    </recommendedName>
    <alternativeName>
        <fullName evidence="15">PHD factor 1</fullName>
    </alternativeName>
</protein>
<evidence type="ECO:0000256" key="12">
    <source>
        <dbReference type="ARBA" id="ARBA00023242"/>
    </source>
</evidence>
<keyword evidence="21" id="KW-1185">Reference proteome</keyword>
<feature type="compositionally biased region" description="Basic and acidic residues" evidence="17">
    <location>
        <begin position="117"/>
        <end position="131"/>
    </location>
</feature>
<keyword evidence="10" id="KW-0805">Transcription regulation</keyword>
<dbReference type="PROSITE" id="PS01359">
    <property type="entry name" value="ZF_PHD_1"/>
    <property type="match status" value="1"/>
</dbReference>
<feature type="domain" description="FHA" evidence="18">
    <location>
        <begin position="677"/>
        <end position="731"/>
    </location>
</feature>
<evidence type="ECO:0000256" key="1">
    <source>
        <dbReference type="ARBA" id="ARBA00004123"/>
    </source>
</evidence>
<feature type="compositionally biased region" description="Pro residues" evidence="17">
    <location>
        <begin position="550"/>
        <end position="568"/>
    </location>
</feature>
<accession>A0AAN9VJX2</accession>
<dbReference type="Pfam" id="PF00498">
    <property type="entry name" value="FHA"/>
    <property type="match status" value="1"/>
</dbReference>
<comment type="subcellular location">
    <subcellularLocation>
        <location evidence="1">Nucleus</location>
    </subcellularLocation>
</comment>
<feature type="compositionally biased region" description="Pro residues" evidence="17">
    <location>
        <begin position="791"/>
        <end position="800"/>
    </location>
</feature>
<keyword evidence="9" id="KW-0832">Ubl conjugation</keyword>
<evidence type="ECO:0000256" key="15">
    <source>
        <dbReference type="ARBA" id="ARBA00076589"/>
    </source>
</evidence>
<evidence type="ECO:0000259" key="18">
    <source>
        <dbReference type="PROSITE" id="PS50006"/>
    </source>
</evidence>
<evidence type="ECO:0000256" key="8">
    <source>
        <dbReference type="ARBA" id="ARBA00022833"/>
    </source>
</evidence>
<dbReference type="Gene3D" id="2.60.200.20">
    <property type="match status" value="1"/>
</dbReference>
<organism evidence="20 21">
    <name type="scientific">Gryllus longicercus</name>
    <dbReference type="NCBI Taxonomy" id="2509291"/>
    <lineage>
        <taxon>Eukaryota</taxon>
        <taxon>Metazoa</taxon>
        <taxon>Ecdysozoa</taxon>
        <taxon>Arthropoda</taxon>
        <taxon>Hexapoda</taxon>
        <taxon>Insecta</taxon>
        <taxon>Pterygota</taxon>
        <taxon>Neoptera</taxon>
        <taxon>Polyneoptera</taxon>
        <taxon>Orthoptera</taxon>
        <taxon>Ensifera</taxon>
        <taxon>Gryllidea</taxon>
        <taxon>Grylloidea</taxon>
        <taxon>Gryllidae</taxon>
        <taxon>Gryllinae</taxon>
        <taxon>Gryllus</taxon>
    </lineage>
</organism>
<dbReference type="SUPFAM" id="SSF57903">
    <property type="entry name" value="FYVE/PHD zinc finger"/>
    <property type="match status" value="2"/>
</dbReference>
<dbReference type="Proteomes" id="UP001378592">
    <property type="component" value="Unassembled WGS sequence"/>
</dbReference>
<keyword evidence="7 16" id="KW-0863">Zinc-finger</keyword>
<dbReference type="PANTHER" id="PTHR46309">
    <property type="entry name" value="PHD FINGER PROTEIN 12"/>
    <property type="match status" value="1"/>
</dbReference>
<evidence type="ECO:0000256" key="13">
    <source>
        <dbReference type="ARBA" id="ARBA00065785"/>
    </source>
</evidence>
<gene>
    <name evidence="20" type="ORF">R5R35_007109</name>
</gene>